<dbReference type="InterPro" id="IPR011989">
    <property type="entry name" value="ARM-like"/>
</dbReference>
<dbReference type="Proteomes" id="UP001165190">
    <property type="component" value="Unassembled WGS sequence"/>
</dbReference>
<evidence type="ECO:0000256" key="6">
    <source>
        <dbReference type="PROSITE-ProRule" id="PRU00104"/>
    </source>
</evidence>
<dbReference type="InterPro" id="IPR000569">
    <property type="entry name" value="HECT_dom"/>
</dbReference>
<evidence type="ECO:0000256" key="4">
    <source>
        <dbReference type="ARBA" id="ARBA00022679"/>
    </source>
</evidence>
<dbReference type="FunFam" id="3.30.2410.10:FF:000007">
    <property type="entry name" value="Putative E3 ubiquitin-protein ligase HECTD1"/>
    <property type="match status" value="1"/>
</dbReference>
<dbReference type="OrthoDB" id="423283at2759"/>
<dbReference type="SUPFAM" id="SSF56204">
    <property type="entry name" value="Hect, E3 ligase catalytic domain"/>
    <property type="match status" value="1"/>
</dbReference>
<keyword evidence="4" id="KW-0808">Transferase</keyword>
<feature type="compositionally biased region" description="Polar residues" evidence="7">
    <location>
        <begin position="869"/>
        <end position="920"/>
    </location>
</feature>
<evidence type="ECO:0000256" key="7">
    <source>
        <dbReference type="SAM" id="MobiDB-lite"/>
    </source>
</evidence>
<evidence type="ECO:0000259" key="8">
    <source>
        <dbReference type="PROSITE" id="PS50237"/>
    </source>
</evidence>
<feature type="region of interest" description="Disordered" evidence="7">
    <location>
        <begin position="1"/>
        <end position="88"/>
    </location>
</feature>
<dbReference type="EMBL" id="BSYR01000037">
    <property type="protein sequence ID" value="GMJ03032.1"/>
    <property type="molecule type" value="Genomic_DNA"/>
</dbReference>
<keyword evidence="10" id="KW-1185">Reference proteome</keyword>
<dbReference type="InterPro" id="IPR057948">
    <property type="entry name" value="TPR_TRIP12_N"/>
</dbReference>
<evidence type="ECO:0000256" key="3">
    <source>
        <dbReference type="ARBA" id="ARBA00012485"/>
    </source>
</evidence>
<dbReference type="InterPro" id="IPR045322">
    <property type="entry name" value="HECTD1/TRIP12-like"/>
</dbReference>
<dbReference type="Pfam" id="PF25579">
    <property type="entry name" value="TPR_TRIP12_N"/>
    <property type="match status" value="1"/>
</dbReference>
<evidence type="ECO:0000313" key="10">
    <source>
        <dbReference type="Proteomes" id="UP001165190"/>
    </source>
</evidence>
<sequence length="1564" mass="175122">MGSRGQKRTEAADELPADKRTCSSLEFRPSSSNCSSIPTHLNSPISTPDAYMETSSSASGSSRSDGDHEKEEDSAYGSCDSDDAEQQPRHHILRDYQRRRSSGDHEKLSSILTNLKEEGNGGSGQLAALTELCEVLSFCNEDSLSSLMADSLSPLLVKLAKNESNADIMLLAIRGMTYLCDVYPRSSAFLVRHDAVPALCERLLAIEYVDVAEQCLQALQKISRDQPHACLQAGAIMAVLNFIDFFSISVQRVALSTVVNICKRLPSEGPTPFVEAIPNLCVLLQHEDQQLVESVATCLIKISERMCQSSELLEELCKHELINQVTYLLKSNSRTTVSQPIYNGLIGLLVKLSSGSFVAFRNLYELNISNTLKDVLSAYDLSHGISSPHLVDGNCNQVHEVLKLVHELLPTSTGDQANQVVLDKESFLADHHDLLQRFGMDLFPVLVQVVNSGANIYVFYGCLSVIRKLVFLSKADVLSELLKTANIPSFLAGVFTRKDHHLLMLALQIAEIILQKLSDVFLNSFVKEGVLFTIDALLMPEKCSQPKLPVFSDIQPSSDSSQKFFAREFHRCLCYAFDTVPSSLAPPCKIDKDTVCNLAKHIKTNYFAPELVESDKGMTDVLQNLRTFSTALSNLIDMPVGCDTPAQHEEKFYSILHQIMLKLNGREPVSTFEFIESGIVKSLMHYLSNGLYMRENVEFNGSFDHLVVLGKRFQVFAKLFFSYSDILVEDLPLSILIQKLQSALSSLENFPVISSHGFKQRNSFATVPNGRCVMYPCFRVRFVRGEGETCLSDCAEDVSFVDPFSSLDAIEGYLWPKIFTKITETGELDVEALEQRDILVKANSSQGKSSGCMDSMSADLPEMQEDETNLSQMASEQVHLTESNSGETMSLDESNMGSSGKEQEFPTESTKPMKTPCSASGGNGIEDSSPRLLLYLEGHQLDRTLTLYQAILQQLLNSEREFITWSKLWSRVYTITYKKAVESKKDDPWECSYLEDKSPLSDKKIDSMQMAFFSSMFACKLASDLDKSSPIYDILFLLKILEGINRYSFHLMSCERICAFAEGRIDNLDNLKVMVHSVPQNEFVSSRLTGKLEQQICDAFTLSTGGMPLWCNDLISSCPFLFGFEARCKYFRFAAFGPRRVQHNAISRSNSGASNDRQTTSGGLPRKKFVVSRDQILDSATRMMDLHACHKGPLEVEYNEEVGTGLGPTLEFYTLVSHEFQKHGLGMWREDHSSFITSKTLPTDSVILRNISGLFPRPCSPKADSCSGIRFSQVLKKFVLLGQIVAKAIQDRRVLDVPFSKAFYKLILGQDLSLFDIQSFDPELGRTLLEFQAIVNRKRHLESICVENSSSEQDLCFRNTKIEDLYLDFTLPGYPDYFLSFECNHKMVNLDNLEDYVELVVDATIHSGIARQVEAFKSGFNQVFSISHLHIFTEEELEHLLCGECDYWAFNELLEHIKFDHGYTASSPPIINLLEIIQEFEFAQRRSFLQFVTGAPRLPPGGLASLNPKLTIVRKHSSNCADTELPSVMTCANYLKLPPYSSKEKMKEKILYAITEGQGSFHLS</sequence>
<evidence type="ECO:0000256" key="1">
    <source>
        <dbReference type="ARBA" id="ARBA00000885"/>
    </source>
</evidence>
<dbReference type="PANTHER" id="PTHR45670:SF10">
    <property type="entry name" value="E3 UBIQUITIN-PROTEIN LIGASE UPL4"/>
    <property type="match status" value="1"/>
</dbReference>
<dbReference type="InterPro" id="IPR016024">
    <property type="entry name" value="ARM-type_fold"/>
</dbReference>
<feature type="domain" description="HECT" evidence="8">
    <location>
        <begin position="1182"/>
        <end position="1564"/>
    </location>
</feature>
<feature type="compositionally biased region" description="Basic and acidic residues" evidence="7">
    <location>
        <begin position="7"/>
        <end position="21"/>
    </location>
</feature>
<feature type="compositionally biased region" description="Basic and acidic residues" evidence="7">
    <location>
        <begin position="64"/>
        <end position="73"/>
    </location>
</feature>
<comment type="catalytic activity">
    <reaction evidence="1">
        <text>S-ubiquitinyl-[E2 ubiquitin-conjugating enzyme]-L-cysteine + [acceptor protein]-L-lysine = [E2 ubiquitin-conjugating enzyme]-L-cysteine + N(6)-ubiquitinyl-[acceptor protein]-L-lysine.</text>
        <dbReference type="EC" id="2.3.2.26"/>
    </reaction>
</comment>
<dbReference type="SMART" id="SM00119">
    <property type="entry name" value="HECTc"/>
    <property type="match status" value="1"/>
</dbReference>
<dbReference type="GO" id="GO:0016874">
    <property type="term" value="F:ligase activity"/>
    <property type="evidence" value="ECO:0007669"/>
    <property type="project" value="UniProtKB-KW"/>
</dbReference>
<dbReference type="PROSITE" id="PS50237">
    <property type="entry name" value="HECT"/>
    <property type="match status" value="1"/>
</dbReference>
<dbReference type="GO" id="GO:0043161">
    <property type="term" value="P:proteasome-mediated ubiquitin-dependent protein catabolic process"/>
    <property type="evidence" value="ECO:0007669"/>
    <property type="project" value="TreeGrafter"/>
</dbReference>
<dbReference type="Gene3D" id="1.25.10.10">
    <property type="entry name" value="Leucine-rich Repeat Variant"/>
    <property type="match status" value="1"/>
</dbReference>
<dbReference type="SUPFAM" id="SSF48371">
    <property type="entry name" value="ARM repeat"/>
    <property type="match status" value="1"/>
</dbReference>
<feature type="active site" description="Glycyl thioester intermediate" evidence="6">
    <location>
        <position position="1531"/>
    </location>
</feature>
<dbReference type="CDD" id="cd00078">
    <property type="entry name" value="HECTc"/>
    <property type="match status" value="1"/>
</dbReference>
<dbReference type="PANTHER" id="PTHR45670">
    <property type="entry name" value="E3 UBIQUITIN-PROTEIN LIGASE TRIP12"/>
    <property type="match status" value="1"/>
</dbReference>
<proteinExistence type="inferred from homology"/>
<feature type="region of interest" description="Disordered" evidence="7">
    <location>
        <begin position="866"/>
        <end position="923"/>
    </location>
</feature>
<name>A0A9W7IXR9_HIBTR</name>
<evidence type="ECO:0000256" key="5">
    <source>
        <dbReference type="ARBA" id="ARBA00022786"/>
    </source>
</evidence>
<keyword evidence="5 6" id="KW-0833">Ubl conjugation pathway</keyword>
<dbReference type="Gene3D" id="3.30.2410.10">
    <property type="entry name" value="Hect, E3 ligase catalytic domain"/>
    <property type="match status" value="1"/>
</dbReference>
<accession>A0A9W7IXR9</accession>
<evidence type="ECO:0000313" key="9">
    <source>
        <dbReference type="EMBL" id="GMJ03032.1"/>
    </source>
</evidence>
<gene>
    <name evidence="9" type="ORF">HRI_003972400</name>
</gene>
<dbReference type="GO" id="GO:0061630">
    <property type="term" value="F:ubiquitin protein ligase activity"/>
    <property type="evidence" value="ECO:0007669"/>
    <property type="project" value="UniProtKB-EC"/>
</dbReference>
<dbReference type="Pfam" id="PF00632">
    <property type="entry name" value="HECT"/>
    <property type="match status" value="1"/>
</dbReference>
<keyword evidence="9" id="KW-0436">Ligase</keyword>
<feature type="compositionally biased region" description="Polar residues" evidence="7">
    <location>
        <begin position="29"/>
        <end position="46"/>
    </location>
</feature>
<evidence type="ECO:0000256" key="2">
    <source>
        <dbReference type="ARBA" id="ARBA00006331"/>
    </source>
</evidence>
<reference evidence="9" key="1">
    <citation type="submission" date="2023-05" db="EMBL/GenBank/DDBJ databases">
        <title>Genome and transcriptome analyses reveal genes involved in the formation of fine ridges on petal epidermal cells in Hibiscus trionum.</title>
        <authorList>
            <person name="Koshimizu S."/>
            <person name="Masuda S."/>
            <person name="Ishii T."/>
            <person name="Shirasu K."/>
            <person name="Hoshino A."/>
            <person name="Arita M."/>
        </authorList>
    </citation>
    <scope>NUCLEOTIDE SEQUENCE</scope>
    <source>
        <strain evidence="9">Hamamatsu line</strain>
    </source>
</reference>
<feature type="compositionally biased region" description="Acidic residues" evidence="7">
    <location>
        <begin position="74"/>
        <end position="85"/>
    </location>
</feature>
<comment type="caution">
    <text evidence="9">The sequence shown here is derived from an EMBL/GenBank/DDBJ whole genome shotgun (WGS) entry which is preliminary data.</text>
</comment>
<protein>
    <recommendedName>
        <fullName evidence="3">HECT-type E3 ubiquitin transferase</fullName>
        <ecNumber evidence="3">2.3.2.26</ecNumber>
    </recommendedName>
</protein>
<dbReference type="Gene3D" id="3.90.1750.10">
    <property type="entry name" value="Hect, E3 ligase catalytic domains"/>
    <property type="match status" value="1"/>
</dbReference>
<comment type="similarity">
    <text evidence="2">Belongs to the UPL family. K-HECT subfamily.</text>
</comment>
<dbReference type="GO" id="GO:0000209">
    <property type="term" value="P:protein polyubiquitination"/>
    <property type="evidence" value="ECO:0007669"/>
    <property type="project" value="TreeGrafter"/>
</dbReference>
<dbReference type="InterPro" id="IPR035983">
    <property type="entry name" value="Hect_E3_ubiquitin_ligase"/>
</dbReference>
<organism evidence="9 10">
    <name type="scientific">Hibiscus trionum</name>
    <name type="common">Flower of an hour</name>
    <dbReference type="NCBI Taxonomy" id="183268"/>
    <lineage>
        <taxon>Eukaryota</taxon>
        <taxon>Viridiplantae</taxon>
        <taxon>Streptophyta</taxon>
        <taxon>Embryophyta</taxon>
        <taxon>Tracheophyta</taxon>
        <taxon>Spermatophyta</taxon>
        <taxon>Magnoliopsida</taxon>
        <taxon>eudicotyledons</taxon>
        <taxon>Gunneridae</taxon>
        <taxon>Pentapetalae</taxon>
        <taxon>rosids</taxon>
        <taxon>malvids</taxon>
        <taxon>Malvales</taxon>
        <taxon>Malvaceae</taxon>
        <taxon>Malvoideae</taxon>
        <taxon>Hibiscus</taxon>
    </lineage>
</organism>
<dbReference type="EC" id="2.3.2.26" evidence="3"/>